<name>A0ABU6MM50_9BACI</name>
<dbReference type="RefSeq" id="WP_083953203.1">
    <property type="nucleotide sequence ID" value="NZ_JARMAB010000025.1"/>
</dbReference>
<dbReference type="EMBL" id="JARMAB010000025">
    <property type="protein sequence ID" value="MED1204703.1"/>
    <property type="molecule type" value="Genomic_DNA"/>
</dbReference>
<reference evidence="2 3" key="1">
    <citation type="submission" date="2023-03" db="EMBL/GenBank/DDBJ databases">
        <title>Bacillus Genome Sequencing.</title>
        <authorList>
            <person name="Dunlap C."/>
        </authorList>
    </citation>
    <scope>NUCLEOTIDE SEQUENCE [LARGE SCALE GENOMIC DNA]</scope>
    <source>
        <strain evidence="2 3">B-23453</strain>
    </source>
</reference>
<organism evidence="2 3">
    <name type="scientific">Heyndrickxia acidicola</name>
    <dbReference type="NCBI Taxonomy" id="209389"/>
    <lineage>
        <taxon>Bacteria</taxon>
        <taxon>Bacillati</taxon>
        <taxon>Bacillota</taxon>
        <taxon>Bacilli</taxon>
        <taxon>Bacillales</taxon>
        <taxon>Bacillaceae</taxon>
        <taxon>Heyndrickxia</taxon>
    </lineage>
</organism>
<feature type="transmembrane region" description="Helical" evidence="1">
    <location>
        <begin position="32"/>
        <end position="52"/>
    </location>
</feature>
<evidence type="ECO:0000313" key="3">
    <source>
        <dbReference type="Proteomes" id="UP001341444"/>
    </source>
</evidence>
<feature type="transmembrane region" description="Helical" evidence="1">
    <location>
        <begin position="163"/>
        <end position="183"/>
    </location>
</feature>
<dbReference type="Proteomes" id="UP001341444">
    <property type="component" value="Unassembled WGS sequence"/>
</dbReference>
<keyword evidence="1" id="KW-0812">Transmembrane</keyword>
<protein>
    <submittedName>
        <fullName evidence="2">Membrane-spanning protein</fullName>
    </submittedName>
</protein>
<proteinExistence type="predicted"/>
<feature type="transmembrane region" description="Helical" evidence="1">
    <location>
        <begin position="59"/>
        <end position="82"/>
    </location>
</feature>
<evidence type="ECO:0000256" key="1">
    <source>
        <dbReference type="SAM" id="Phobius"/>
    </source>
</evidence>
<keyword evidence="1" id="KW-0472">Membrane</keyword>
<accession>A0ABU6MM50</accession>
<keyword evidence="1" id="KW-1133">Transmembrane helix</keyword>
<keyword evidence="3" id="KW-1185">Reference proteome</keyword>
<feature type="transmembrane region" description="Helical" evidence="1">
    <location>
        <begin position="123"/>
        <end position="143"/>
    </location>
</feature>
<gene>
    <name evidence="2" type="ORF">P4T90_16780</name>
</gene>
<evidence type="ECO:0000313" key="2">
    <source>
        <dbReference type="EMBL" id="MED1204703.1"/>
    </source>
</evidence>
<feature type="transmembrane region" description="Helical" evidence="1">
    <location>
        <begin position="5"/>
        <end position="26"/>
    </location>
</feature>
<comment type="caution">
    <text evidence="2">The sequence shown here is derived from an EMBL/GenBank/DDBJ whole genome shotgun (WGS) entry which is preliminary data.</text>
</comment>
<dbReference type="InterPro" id="IPR014509">
    <property type="entry name" value="YjdF-like"/>
</dbReference>
<dbReference type="Pfam" id="PF09997">
    <property type="entry name" value="DUF2238"/>
    <property type="match status" value="1"/>
</dbReference>
<feature type="transmembrane region" description="Helical" evidence="1">
    <location>
        <begin position="94"/>
        <end position="111"/>
    </location>
</feature>
<sequence length="188" mass="21397">MKRTVLITLAAAFMLFMAIVMVIFIIKGERTQWLLAMSGIIVGSLPLGLLFAKRIPFPTLAIIGFYFFMVWSLFFGSILGFYTKYKWWDTPMHFYKGAYLSLIAITIYKLLIPYSERKNLSKWALFLFCLGLSMAASTLWEIWEYTGDLLVTNIMQLGGNFDTMEDLTAGCIGAMLASIYAGVRKQRV</sequence>